<reference evidence="2 3" key="1">
    <citation type="submission" date="2019-11" db="EMBL/GenBank/DDBJ databases">
        <title>Whole-genome sequence of Rhodoplanes serenus DSM 18633, type strain.</title>
        <authorList>
            <person name="Kyndt J.A."/>
            <person name="Meyer T.E."/>
        </authorList>
    </citation>
    <scope>NUCLEOTIDE SEQUENCE [LARGE SCALE GENOMIC DNA]</scope>
    <source>
        <strain evidence="2 3">DSM 18633</strain>
    </source>
</reference>
<dbReference type="Proteomes" id="UP000438991">
    <property type="component" value="Unassembled WGS sequence"/>
</dbReference>
<sequence length="513" mass="52742">MAGPFDDLIPPPKPNPFADLIPPAPPAADAPASFDQRFAAPEPAGGDALHAGLERRAAELAPRGPVAAHAVKALEPITSYLPTQDRMQREARNLMSEGADQAARGGVANAAIGAGKVALGGLNYVTSPVNAALHTIVGRPIEENFGVPSVLTETAAGFALPFPKRIPLAARGTPKAAIPTAEELKAAAQAGYESPEIAALAVKPSALQAASIRMRAALDDAGLDSNLAPKTHGVLAKTDAATPPGAVVTGKNLESLRRTLGHAAQSPDPVERKAATAAIGAIDEFVASLSKTDVLAGDAAKVAETLADARGNYAAAMRSERVTGALERAEQNAAVAHSGQNIDNAVRQRIRAIVQNPKLRQGFSRAEIAQMDRIMRGLPAGNLLRGVSNILGGGGGLGATVSGTVLSPVAPAVGWALKKLGNRITGGGVERLDEMVRSRSPLASHVGRPLQRWGQAAQAAEGSATPQNLARLAIVSSELSRRLRDVGIDVDPSELSGLASPPAQVDGREDGRE</sequence>
<evidence type="ECO:0000313" key="2">
    <source>
        <dbReference type="EMBL" id="MTW19448.1"/>
    </source>
</evidence>
<name>A0A9X4XQA6_9BRAD</name>
<feature type="region of interest" description="Disordered" evidence="1">
    <location>
        <begin position="491"/>
        <end position="513"/>
    </location>
</feature>
<comment type="caution">
    <text evidence="2">The sequence shown here is derived from an EMBL/GenBank/DDBJ whole genome shotgun (WGS) entry which is preliminary data.</text>
</comment>
<gene>
    <name evidence="2" type="ORF">GJ689_24970</name>
</gene>
<protein>
    <submittedName>
        <fullName evidence="2">Uncharacterized protein</fullName>
    </submittedName>
</protein>
<proteinExistence type="predicted"/>
<evidence type="ECO:0000256" key="1">
    <source>
        <dbReference type="SAM" id="MobiDB-lite"/>
    </source>
</evidence>
<evidence type="ECO:0000313" key="3">
    <source>
        <dbReference type="Proteomes" id="UP000438991"/>
    </source>
</evidence>
<feature type="region of interest" description="Disordered" evidence="1">
    <location>
        <begin position="1"/>
        <end position="32"/>
    </location>
</feature>
<dbReference type="AlphaFoldDB" id="A0A9X4XQA6"/>
<dbReference type="EMBL" id="WNKV01000040">
    <property type="protein sequence ID" value="MTW19448.1"/>
    <property type="molecule type" value="Genomic_DNA"/>
</dbReference>
<dbReference type="RefSeq" id="WP_155481694.1">
    <property type="nucleotide sequence ID" value="NZ_WNKV01000040.1"/>
</dbReference>
<organism evidence="2 3">
    <name type="scientific">Rhodoplanes serenus</name>
    <dbReference type="NCBI Taxonomy" id="200615"/>
    <lineage>
        <taxon>Bacteria</taxon>
        <taxon>Pseudomonadati</taxon>
        <taxon>Pseudomonadota</taxon>
        <taxon>Alphaproteobacteria</taxon>
        <taxon>Hyphomicrobiales</taxon>
        <taxon>Nitrobacteraceae</taxon>
        <taxon>Rhodoplanes</taxon>
    </lineage>
</organism>
<accession>A0A9X4XQA6</accession>